<evidence type="ECO:0000256" key="1">
    <source>
        <dbReference type="ARBA" id="ARBA00004127"/>
    </source>
</evidence>
<feature type="region of interest" description="Disordered" evidence="5">
    <location>
        <begin position="72"/>
        <end position="95"/>
    </location>
</feature>
<name>A0A1U7IIR8_9CYAN</name>
<dbReference type="STRING" id="454136.NIES2119_14450"/>
<feature type="transmembrane region" description="Helical" evidence="6">
    <location>
        <begin position="44"/>
        <end position="69"/>
    </location>
</feature>
<protein>
    <recommendedName>
        <fullName evidence="7">DUF1232 domain-containing protein</fullName>
    </recommendedName>
</protein>
<dbReference type="EMBL" id="MRCE01000013">
    <property type="protein sequence ID" value="OKH37021.1"/>
    <property type="molecule type" value="Genomic_DNA"/>
</dbReference>
<feature type="transmembrane region" description="Helical" evidence="6">
    <location>
        <begin position="21"/>
        <end position="38"/>
    </location>
</feature>
<feature type="compositionally biased region" description="Polar residues" evidence="5">
    <location>
        <begin position="83"/>
        <end position="95"/>
    </location>
</feature>
<feature type="domain" description="DUF1232" evidence="7">
    <location>
        <begin position="24"/>
        <end position="59"/>
    </location>
</feature>
<dbReference type="AlphaFoldDB" id="A0A1U7IIR8"/>
<organism evidence="8 9">
    <name type="scientific">[Phormidium ambiguum] IAM M-71</name>
    <dbReference type="NCBI Taxonomy" id="454136"/>
    <lineage>
        <taxon>Bacteria</taxon>
        <taxon>Bacillati</taxon>
        <taxon>Cyanobacteriota</taxon>
        <taxon>Cyanophyceae</taxon>
        <taxon>Oscillatoriophycideae</taxon>
        <taxon>Aerosakkonematales</taxon>
        <taxon>Aerosakkonemataceae</taxon>
        <taxon>Floridanema</taxon>
    </lineage>
</organism>
<evidence type="ECO:0000313" key="8">
    <source>
        <dbReference type="EMBL" id="OKH37021.1"/>
    </source>
</evidence>
<gene>
    <name evidence="8" type="ORF">NIES2119_14450</name>
</gene>
<evidence type="ECO:0000256" key="2">
    <source>
        <dbReference type="ARBA" id="ARBA00022692"/>
    </source>
</evidence>
<comment type="subcellular location">
    <subcellularLocation>
        <location evidence="1">Endomembrane system</location>
        <topology evidence="1">Multi-pass membrane protein</topology>
    </subcellularLocation>
</comment>
<comment type="caution">
    <text evidence="8">The sequence shown here is derived from an EMBL/GenBank/DDBJ whole genome shotgun (WGS) entry which is preliminary data.</text>
</comment>
<keyword evidence="2 6" id="KW-0812">Transmembrane</keyword>
<dbReference type="InterPro" id="IPR010652">
    <property type="entry name" value="DUF1232"/>
</dbReference>
<reference evidence="8 9" key="1">
    <citation type="submission" date="2016-11" db="EMBL/GenBank/DDBJ databases">
        <title>Draft Genome Sequences of Nine Cyanobacterial Strains from Diverse Habitats.</title>
        <authorList>
            <person name="Zhu T."/>
            <person name="Hou S."/>
            <person name="Lu X."/>
            <person name="Hess W.R."/>
        </authorList>
    </citation>
    <scope>NUCLEOTIDE SEQUENCE [LARGE SCALE GENOMIC DNA]</scope>
    <source>
        <strain evidence="8 9">IAM M-71</strain>
    </source>
</reference>
<evidence type="ECO:0000256" key="5">
    <source>
        <dbReference type="SAM" id="MobiDB-lite"/>
    </source>
</evidence>
<evidence type="ECO:0000259" key="7">
    <source>
        <dbReference type="Pfam" id="PF06803"/>
    </source>
</evidence>
<evidence type="ECO:0000256" key="6">
    <source>
        <dbReference type="SAM" id="Phobius"/>
    </source>
</evidence>
<dbReference type="Proteomes" id="UP000185860">
    <property type="component" value="Unassembled WGS sequence"/>
</dbReference>
<dbReference type="Pfam" id="PF06803">
    <property type="entry name" value="DUF1232"/>
    <property type="match status" value="1"/>
</dbReference>
<keyword evidence="3 6" id="KW-1133">Transmembrane helix</keyword>
<evidence type="ECO:0000256" key="4">
    <source>
        <dbReference type="ARBA" id="ARBA00023136"/>
    </source>
</evidence>
<proteinExistence type="predicted"/>
<accession>A0A1U7IIR8</accession>
<dbReference type="RefSeq" id="WP_073594199.1">
    <property type="nucleotide sequence ID" value="NZ_MRCE01000013.1"/>
</dbReference>
<dbReference type="GO" id="GO:0012505">
    <property type="term" value="C:endomembrane system"/>
    <property type="evidence" value="ECO:0007669"/>
    <property type="project" value="UniProtKB-SubCell"/>
</dbReference>
<evidence type="ECO:0000256" key="3">
    <source>
        <dbReference type="ARBA" id="ARBA00022989"/>
    </source>
</evidence>
<keyword evidence="4 6" id="KW-0472">Membrane</keyword>
<dbReference type="OrthoDB" id="573033at2"/>
<evidence type="ECO:0000313" key="9">
    <source>
        <dbReference type="Proteomes" id="UP000185860"/>
    </source>
</evidence>
<sequence length="95" mass="11056">MKQTIVENIYNWYRQNIRHPKYRWFIILGTLFYLVGPVDISPDVFPVIGWIDDTIVATLLVTEVSQMLLETRKKNKKQESDSEPNTINVDAVSSN</sequence>